<feature type="binding site" evidence="11">
    <location>
        <position position="666"/>
    </location>
    <ligand>
        <name>Zn(2+)</name>
        <dbReference type="ChEBI" id="CHEBI:29105"/>
    </ligand>
</feature>
<dbReference type="FunFam" id="3.30.54.20:FF:000001">
    <property type="entry name" value="Alanine--tRNA ligase"/>
    <property type="match status" value="1"/>
</dbReference>
<evidence type="ECO:0000313" key="13">
    <source>
        <dbReference type="EMBL" id="BAV94250.1"/>
    </source>
</evidence>
<name>A0A1J1DWL7_9FLAO</name>
<keyword evidence="14" id="KW-1185">Reference proteome</keyword>
<dbReference type="NCBIfam" id="TIGR00344">
    <property type="entry name" value="alaS"/>
    <property type="match status" value="1"/>
</dbReference>
<dbReference type="OrthoDB" id="9803884at2"/>
<dbReference type="GO" id="GO:0006419">
    <property type="term" value="P:alanyl-tRNA aminoacylation"/>
    <property type="evidence" value="ECO:0007669"/>
    <property type="project" value="UniProtKB-UniRule"/>
</dbReference>
<feature type="binding site" evidence="11">
    <location>
        <position position="560"/>
    </location>
    <ligand>
        <name>Zn(2+)</name>
        <dbReference type="ChEBI" id="CHEBI:29105"/>
    </ligand>
</feature>
<keyword evidence="4 11" id="KW-0479">Metal-binding</keyword>
<dbReference type="InterPro" id="IPR018165">
    <property type="entry name" value="Ala-tRNA-synth_IIc_core"/>
</dbReference>
<keyword evidence="9 11" id="KW-0648">Protein biosynthesis</keyword>
<dbReference type="EC" id="6.1.1.7" evidence="11"/>
<dbReference type="Proteomes" id="UP000243197">
    <property type="component" value="Chromosome"/>
</dbReference>
<evidence type="ECO:0000256" key="1">
    <source>
        <dbReference type="ARBA" id="ARBA00008226"/>
    </source>
</evidence>
<dbReference type="Pfam" id="PF01411">
    <property type="entry name" value="tRNA-synt_2c"/>
    <property type="match status" value="1"/>
</dbReference>
<evidence type="ECO:0000256" key="4">
    <source>
        <dbReference type="ARBA" id="ARBA00022723"/>
    </source>
</evidence>
<organism evidence="13 14">
    <name type="scientific">Ichthyobacterium seriolicida</name>
    <dbReference type="NCBI Taxonomy" id="242600"/>
    <lineage>
        <taxon>Bacteria</taxon>
        <taxon>Pseudomonadati</taxon>
        <taxon>Bacteroidota</taxon>
        <taxon>Flavobacteriia</taxon>
        <taxon>Flavobacteriales</taxon>
        <taxon>Ichthyobacteriaceae</taxon>
        <taxon>Ichthyobacterium</taxon>
    </lineage>
</organism>
<evidence type="ECO:0000256" key="11">
    <source>
        <dbReference type="HAMAP-Rule" id="MF_00036"/>
    </source>
</evidence>
<dbReference type="GO" id="GO:0008270">
    <property type="term" value="F:zinc ion binding"/>
    <property type="evidence" value="ECO:0007669"/>
    <property type="project" value="UniProtKB-UniRule"/>
</dbReference>
<feature type="binding site" evidence="11">
    <location>
        <position position="662"/>
    </location>
    <ligand>
        <name>Zn(2+)</name>
        <dbReference type="ChEBI" id="CHEBI:29105"/>
    </ligand>
</feature>
<comment type="subcellular location">
    <subcellularLocation>
        <location evidence="11">Cytoplasm</location>
    </subcellularLocation>
</comment>
<evidence type="ECO:0000256" key="7">
    <source>
        <dbReference type="ARBA" id="ARBA00022840"/>
    </source>
</evidence>
<comment type="cofactor">
    <cofactor evidence="11">
        <name>Zn(2+)</name>
        <dbReference type="ChEBI" id="CHEBI:29105"/>
    </cofactor>
    <text evidence="11">Binds 1 zinc ion per subunit.</text>
</comment>
<dbReference type="FunFam" id="3.10.310.40:FF:000001">
    <property type="entry name" value="Alanine--tRNA ligase"/>
    <property type="match status" value="1"/>
</dbReference>
<dbReference type="SMART" id="SM00863">
    <property type="entry name" value="tRNA_SAD"/>
    <property type="match status" value="1"/>
</dbReference>
<dbReference type="InterPro" id="IPR003156">
    <property type="entry name" value="DHHA1_dom"/>
</dbReference>
<dbReference type="Gene3D" id="2.40.30.130">
    <property type="match status" value="1"/>
</dbReference>
<keyword evidence="2 11" id="KW-0820">tRNA-binding</keyword>
<dbReference type="GO" id="GO:0004813">
    <property type="term" value="F:alanine-tRNA ligase activity"/>
    <property type="evidence" value="ECO:0007669"/>
    <property type="project" value="UniProtKB-UniRule"/>
</dbReference>
<dbReference type="InterPro" id="IPR018163">
    <property type="entry name" value="Thr/Ala-tRNA-synth_IIc_edit"/>
</dbReference>
<dbReference type="InterPro" id="IPR023033">
    <property type="entry name" value="Ala_tRNA_ligase_euk/bac"/>
</dbReference>
<evidence type="ECO:0000256" key="3">
    <source>
        <dbReference type="ARBA" id="ARBA00022598"/>
    </source>
</evidence>
<dbReference type="InterPro" id="IPR050058">
    <property type="entry name" value="Ala-tRNA_ligase"/>
</dbReference>
<evidence type="ECO:0000256" key="6">
    <source>
        <dbReference type="ARBA" id="ARBA00022833"/>
    </source>
</evidence>
<evidence type="ECO:0000256" key="9">
    <source>
        <dbReference type="ARBA" id="ARBA00022917"/>
    </source>
</evidence>
<dbReference type="Gene3D" id="3.30.930.10">
    <property type="entry name" value="Bira Bifunctional Protein, Domain 2"/>
    <property type="match status" value="1"/>
</dbReference>
<comment type="function">
    <text evidence="11">Catalyzes the attachment of alanine to tRNA(Ala) in a two-step reaction: alanine is first activated by ATP to form Ala-AMP and then transferred to the acceptor end of tRNA(Ala). Also edits incorrectly charged Ser-tRNA(Ala) and Gly-tRNA(Ala) via its editing domain.</text>
</comment>
<dbReference type="Gene3D" id="3.30.980.10">
    <property type="entry name" value="Threonyl-trna Synthetase, Chain A, domain 2"/>
    <property type="match status" value="1"/>
</dbReference>
<dbReference type="Pfam" id="PF07973">
    <property type="entry name" value="tRNA_SAD"/>
    <property type="match status" value="1"/>
</dbReference>
<evidence type="ECO:0000313" key="14">
    <source>
        <dbReference type="Proteomes" id="UP000243197"/>
    </source>
</evidence>
<evidence type="ECO:0000259" key="12">
    <source>
        <dbReference type="PROSITE" id="PS50860"/>
    </source>
</evidence>
<dbReference type="EMBL" id="AP014564">
    <property type="protein sequence ID" value="BAV94250.1"/>
    <property type="molecule type" value="Genomic_DNA"/>
</dbReference>
<dbReference type="CDD" id="cd00673">
    <property type="entry name" value="AlaRS_core"/>
    <property type="match status" value="1"/>
</dbReference>
<sequence length="868" mass="99200">MKSKDIRGLFLDFFKDKQHKIVESAPIISKDDPSLLFVNAGMNPFKNIFLNSEKPFAPRVSNTQKCLRVSGKHNDLEEVGRDTYHHTMFEMLGNWSFGDYFKQEAIDWAWELLTKIYKIDPKDLFVTVFEGDKKDGIELDLEAHTFWEKHLPKDRILKCGKKDNFWEMGSTGPCGPCSEIHIDIRDDHEKRAVPGRDLVNKDNPQVIEIWNLVFIQYNRKSNGVLEKLPQQHVDTGMGFERLCMILQGVKSSYDTDIFTPIISKISEITGKKYNDKEDTDIAIRVIADHLRAIAFSIADGQLPSNTGAGYVIRRILRRAVRYGFTFLERKQPFIYKIVDTLVIEMSETFTELKAKKTLIKNVIKEEEESFFKTLEQGMIRIDQMIKDSKGDTVSGEKVFQLYDTYGFPVDLTGLILKEHHMKLDEQGFKKEMEIQKNRSRESACVKIDDWIEIIKDHKGEFIGYDCLTSEVKISKYRKVTTKDKHIYQLVFNITPFYAESGGQIGDTGYIESSNVRIPIIDTKKENNLTVHIVNEIPENTTDTFNAAVEKSRRNKITINHSATHLLHQALRNILGQHVEQKGSYVSDKYLRFDFSHFSKLSPDQIRDVEKFVNNKVRSNIILEEKREVPIDEAKAQGATALFGEKYSDLVRVIKFGDSIELCGGTHVKQTGDIFLFKITQETSIATGIRRVEAITSSAAEEFFTEKLNLLEEVKSKLKNTSDPIKAITDLQEENSIYKKKILSMTKEKTKSIKANLLKSISRMEDINFISTELDLDTESVKSLAFELDREIQNLFFIAGSVSNGKINITVFISKNLVKERNLSANEIIQKISREIDGRGGGQDFFAIAGGKNQGGLPRAMQLAKEYIS</sequence>
<dbReference type="InterPro" id="IPR002318">
    <property type="entry name" value="Ala-tRNA-lgiase_IIc"/>
</dbReference>
<gene>
    <name evidence="11" type="primary">alaS</name>
    <name evidence="13" type="ORF">JBKA6_0237</name>
</gene>
<feature type="binding site" evidence="11">
    <location>
        <position position="564"/>
    </location>
    <ligand>
        <name>Zn(2+)</name>
        <dbReference type="ChEBI" id="CHEBI:29105"/>
    </ligand>
</feature>
<dbReference type="SUPFAM" id="SSF55186">
    <property type="entry name" value="ThrRS/AlaRS common domain"/>
    <property type="match status" value="1"/>
</dbReference>
<dbReference type="RefSeq" id="WP_096685028.1">
    <property type="nucleotide sequence ID" value="NZ_AP014564.1"/>
</dbReference>
<dbReference type="Gene3D" id="3.30.54.20">
    <property type="match status" value="1"/>
</dbReference>
<evidence type="ECO:0000256" key="5">
    <source>
        <dbReference type="ARBA" id="ARBA00022741"/>
    </source>
</evidence>
<comment type="similarity">
    <text evidence="1 11">Belongs to the class-II aminoacyl-tRNA synthetase family.</text>
</comment>
<dbReference type="PANTHER" id="PTHR11777:SF9">
    <property type="entry name" value="ALANINE--TRNA LIGASE, CYTOPLASMIC"/>
    <property type="match status" value="1"/>
</dbReference>
<dbReference type="GO" id="GO:0005737">
    <property type="term" value="C:cytoplasm"/>
    <property type="evidence" value="ECO:0007669"/>
    <property type="project" value="UniProtKB-SubCell"/>
</dbReference>
<comment type="domain">
    <text evidence="11">Consists of three domains; the N-terminal catalytic domain, the editing domain and the C-terminal C-Ala domain. The editing domain removes incorrectly charged amino acids, while the C-Ala domain, along with tRNA(Ala), serves as a bridge to cooperatively bring together the editing and aminoacylation centers thus stimulating deacylation of misacylated tRNAs.</text>
</comment>
<evidence type="ECO:0000256" key="8">
    <source>
        <dbReference type="ARBA" id="ARBA00022884"/>
    </source>
</evidence>
<dbReference type="SUPFAM" id="SSF50447">
    <property type="entry name" value="Translation proteins"/>
    <property type="match status" value="1"/>
</dbReference>
<comment type="catalytic activity">
    <reaction evidence="11">
        <text>tRNA(Ala) + L-alanine + ATP = L-alanyl-tRNA(Ala) + AMP + diphosphate</text>
        <dbReference type="Rhea" id="RHEA:12540"/>
        <dbReference type="Rhea" id="RHEA-COMP:9657"/>
        <dbReference type="Rhea" id="RHEA-COMP:9923"/>
        <dbReference type="ChEBI" id="CHEBI:30616"/>
        <dbReference type="ChEBI" id="CHEBI:33019"/>
        <dbReference type="ChEBI" id="CHEBI:57972"/>
        <dbReference type="ChEBI" id="CHEBI:78442"/>
        <dbReference type="ChEBI" id="CHEBI:78497"/>
        <dbReference type="ChEBI" id="CHEBI:456215"/>
        <dbReference type="EC" id="6.1.1.7"/>
    </reaction>
</comment>
<dbReference type="SUPFAM" id="SSF101353">
    <property type="entry name" value="Putative anticodon-binding domain of alanyl-tRNA synthetase (AlaRS)"/>
    <property type="match status" value="1"/>
</dbReference>
<keyword evidence="8 11" id="KW-0694">RNA-binding</keyword>
<dbReference type="FunFam" id="3.30.980.10:FF:000004">
    <property type="entry name" value="Alanine--tRNA ligase, cytoplasmic"/>
    <property type="match status" value="1"/>
</dbReference>
<protein>
    <recommendedName>
        <fullName evidence="11">Alanine--tRNA ligase</fullName>
        <ecNumber evidence="11">6.1.1.7</ecNumber>
    </recommendedName>
    <alternativeName>
        <fullName evidence="11">Alanyl-tRNA synthetase</fullName>
        <shortName evidence="11">AlaRS</shortName>
    </alternativeName>
</protein>
<keyword evidence="10 11" id="KW-0030">Aminoacyl-tRNA synthetase</keyword>
<dbReference type="InterPro" id="IPR045864">
    <property type="entry name" value="aa-tRNA-synth_II/BPL/LPL"/>
</dbReference>
<dbReference type="PRINTS" id="PR00980">
    <property type="entry name" value="TRNASYNTHALA"/>
</dbReference>
<dbReference type="GO" id="GO:0005524">
    <property type="term" value="F:ATP binding"/>
    <property type="evidence" value="ECO:0007669"/>
    <property type="project" value="UniProtKB-UniRule"/>
</dbReference>
<dbReference type="InterPro" id="IPR009000">
    <property type="entry name" value="Transl_B-barrel_sf"/>
</dbReference>
<keyword evidence="7 11" id="KW-0067">ATP-binding</keyword>
<dbReference type="PROSITE" id="PS50860">
    <property type="entry name" value="AA_TRNA_LIGASE_II_ALA"/>
    <property type="match status" value="1"/>
</dbReference>
<dbReference type="PANTHER" id="PTHR11777">
    <property type="entry name" value="ALANYL-TRNA SYNTHETASE"/>
    <property type="match status" value="1"/>
</dbReference>
<feature type="domain" description="Alanyl-transfer RNA synthetases family profile" evidence="12">
    <location>
        <begin position="1"/>
        <end position="705"/>
    </location>
</feature>
<keyword evidence="11" id="KW-0963">Cytoplasm</keyword>
<keyword evidence="6 11" id="KW-0862">Zinc</keyword>
<reference evidence="13 14" key="1">
    <citation type="submission" date="2014-03" db="EMBL/GenBank/DDBJ databases">
        <title>complete genome sequence of Flavobacteriaceae bacterium JBKA-6.</title>
        <authorList>
            <person name="Takano T."/>
            <person name="Nakamura Y."/>
            <person name="Takuma S."/>
            <person name="Yasuike M."/>
            <person name="Matsuyama T."/>
            <person name="Sakai T."/>
            <person name="Fujiwara A."/>
            <person name="Kimoto K."/>
            <person name="Fukuda Y."/>
            <person name="Kondo H."/>
            <person name="Hirono I."/>
            <person name="Nakayasu C."/>
        </authorList>
    </citation>
    <scope>NUCLEOTIDE SEQUENCE [LARGE SCALE GENOMIC DNA]</scope>
    <source>
        <strain evidence="13 14">JBKA-6</strain>
    </source>
</reference>
<dbReference type="GO" id="GO:0002161">
    <property type="term" value="F:aminoacyl-tRNA deacylase activity"/>
    <property type="evidence" value="ECO:0007669"/>
    <property type="project" value="TreeGrafter"/>
</dbReference>
<dbReference type="Gene3D" id="3.10.310.40">
    <property type="match status" value="1"/>
</dbReference>
<dbReference type="Pfam" id="PF02272">
    <property type="entry name" value="DHHA1"/>
    <property type="match status" value="1"/>
</dbReference>
<evidence type="ECO:0000256" key="2">
    <source>
        <dbReference type="ARBA" id="ARBA00022555"/>
    </source>
</evidence>
<accession>A0A1J1DWL7</accession>
<evidence type="ECO:0000256" key="10">
    <source>
        <dbReference type="ARBA" id="ARBA00023146"/>
    </source>
</evidence>
<dbReference type="HAMAP" id="MF_00036_B">
    <property type="entry name" value="Ala_tRNA_synth_B"/>
    <property type="match status" value="1"/>
</dbReference>
<dbReference type="InterPro" id="IPR018162">
    <property type="entry name" value="Ala-tRNA-ligase_IIc_anticod-bd"/>
</dbReference>
<dbReference type="AlphaFoldDB" id="A0A1J1DWL7"/>
<dbReference type="SUPFAM" id="SSF55681">
    <property type="entry name" value="Class II aaRS and biotin synthetases"/>
    <property type="match status" value="1"/>
</dbReference>
<dbReference type="GO" id="GO:0000049">
    <property type="term" value="F:tRNA binding"/>
    <property type="evidence" value="ECO:0007669"/>
    <property type="project" value="UniProtKB-KW"/>
</dbReference>
<proteinExistence type="inferred from homology"/>
<dbReference type="InterPro" id="IPR018164">
    <property type="entry name" value="Ala-tRNA-synth_IIc_N"/>
</dbReference>
<dbReference type="KEGG" id="ise:JBKA6_0237"/>
<keyword evidence="3 11" id="KW-0436">Ligase</keyword>
<keyword evidence="5 11" id="KW-0547">Nucleotide-binding</keyword>
<dbReference type="InterPro" id="IPR012947">
    <property type="entry name" value="tRNA_SAD"/>
</dbReference>
<dbReference type="FunFam" id="3.30.930.10:FF:000011">
    <property type="entry name" value="Alanine--tRNA ligase, cytoplasmic"/>
    <property type="match status" value="1"/>
</dbReference>